<dbReference type="SUPFAM" id="SSF47473">
    <property type="entry name" value="EF-hand"/>
    <property type="match status" value="1"/>
</dbReference>
<sequence length="169" mass="18857">MNSTSNENTFKILAQGNDYLSIEATVSAINNVIYSASHPEETHGPSRKELLSSFFNSAITTLYTPLMAVATDINGNGKISKEEFKRTLDIIQQYGLNKNSELNLANAVLFCILDLNNDGKIPTDDMICFIVKMSQQQPSEESKEEVRSIIDPSHKGYVELKDFIKAMNM</sequence>
<evidence type="ECO:0000313" key="3">
    <source>
        <dbReference type="EMBL" id="GAT96455.1"/>
    </source>
</evidence>
<dbReference type="VEuPathDB" id="AmoebaDB:EHI_035070"/>
<gene>
    <name evidence="3" type="ORF">CL6EHI_035070</name>
</gene>
<dbReference type="VEuPathDB" id="AmoebaDB:EHI8A_186640"/>
<dbReference type="Pfam" id="PF13202">
    <property type="entry name" value="EF-hand_5"/>
    <property type="match status" value="1"/>
</dbReference>
<dbReference type="Proteomes" id="UP000078387">
    <property type="component" value="Unassembled WGS sequence"/>
</dbReference>
<dbReference type="InterPro" id="IPR002048">
    <property type="entry name" value="EF_hand_dom"/>
</dbReference>
<dbReference type="PROSITE" id="PS00018">
    <property type="entry name" value="EF_HAND_1"/>
    <property type="match status" value="1"/>
</dbReference>
<dbReference type="VEuPathDB" id="AmoebaDB:KM1_260420"/>
<accession>A0A5K1V430</accession>
<keyword evidence="1" id="KW-0106">Calcium</keyword>
<evidence type="ECO:0000313" key="4">
    <source>
        <dbReference type="Proteomes" id="UP000078387"/>
    </source>
</evidence>
<proteinExistence type="predicted"/>
<evidence type="ECO:0000259" key="2">
    <source>
        <dbReference type="PROSITE" id="PS50222"/>
    </source>
</evidence>
<comment type="caution">
    <text evidence="3">The sequence shown here is derived from an EMBL/GenBank/DDBJ whole genome shotgun (WGS) entry which is preliminary data.</text>
</comment>
<name>A0A5K1V430_ENTHI</name>
<dbReference type="Pfam" id="PF13499">
    <property type="entry name" value="EF-hand_7"/>
    <property type="match status" value="1"/>
</dbReference>
<dbReference type="VEuPathDB" id="AmoebaDB:EHI7A_167730"/>
<feature type="domain" description="EF-hand" evidence="2">
    <location>
        <begin position="72"/>
        <end position="94"/>
    </location>
</feature>
<dbReference type="PROSITE" id="PS50222">
    <property type="entry name" value="EF_HAND_2"/>
    <property type="match status" value="1"/>
</dbReference>
<organism evidence="3 4">
    <name type="scientific">Entamoeba histolytica</name>
    <dbReference type="NCBI Taxonomy" id="5759"/>
    <lineage>
        <taxon>Eukaryota</taxon>
        <taxon>Amoebozoa</taxon>
        <taxon>Evosea</taxon>
        <taxon>Archamoebae</taxon>
        <taxon>Mastigamoebida</taxon>
        <taxon>Entamoebidae</taxon>
        <taxon>Entamoeba</taxon>
    </lineage>
</organism>
<dbReference type="InterPro" id="IPR018247">
    <property type="entry name" value="EF_Hand_1_Ca_BS"/>
</dbReference>
<dbReference type="Gene3D" id="1.10.238.10">
    <property type="entry name" value="EF-hand"/>
    <property type="match status" value="1"/>
</dbReference>
<dbReference type="GO" id="GO:0005509">
    <property type="term" value="F:calcium ion binding"/>
    <property type="evidence" value="ECO:0007669"/>
    <property type="project" value="InterPro"/>
</dbReference>
<evidence type="ECO:0000256" key="1">
    <source>
        <dbReference type="ARBA" id="ARBA00022837"/>
    </source>
</evidence>
<reference evidence="3 4" key="1">
    <citation type="submission" date="2016-05" db="EMBL/GenBank/DDBJ databases">
        <title>First whole genome sequencing of Entamoeba histolytica HM1:IMSS-clone-6.</title>
        <authorList>
            <person name="Mukherjee Avik.K."/>
            <person name="Izumyama S."/>
            <person name="Nakada-Tsukui K."/>
            <person name="Nozaki T."/>
        </authorList>
    </citation>
    <scope>NUCLEOTIDE SEQUENCE [LARGE SCALE GENOMIC DNA]</scope>
    <source>
        <strain evidence="3 4">HM1:IMSS clone 6</strain>
    </source>
</reference>
<dbReference type="EMBL" id="BDEQ01000001">
    <property type="protein sequence ID" value="GAT96455.1"/>
    <property type="molecule type" value="Genomic_DNA"/>
</dbReference>
<protein>
    <recommendedName>
        <fullName evidence="2">EF-hand domain-containing protein</fullName>
    </recommendedName>
</protein>
<dbReference type="AlphaFoldDB" id="A0A5K1V430"/>
<dbReference type="InterPro" id="IPR011992">
    <property type="entry name" value="EF-hand-dom_pair"/>
</dbReference>
<dbReference type="VEuPathDB" id="AmoebaDB:EHI5A_208910"/>
<dbReference type="OMA" id="CFIVKMA"/>